<feature type="transmembrane region" description="Helical" evidence="1">
    <location>
        <begin position="26"/>
        <end position="44"/>
    </location>
</feature>
<evidence type="ECO:0000313" key="3">
    <source>
        <dbReference type="Proteomes" id="UP001470230"/>
    </source>
</evidence>
<sequence>MIDNRDEIITKEINENMEEKLKTTSIYQKATLFIFILTLILFYIDIGPPLPPYYSWFKTDDCYSLRLESFSNNNGILNFTFYADETYELPREYLPNIIKIRGYSDIVNVTYFGTRYTSRTQNGSFVNIIVPHHFISSFDFLITCLTDVKLAEFHQNITTIDDYFIGSSKSTQIGPKEELFENVCIEKKTPLIEAFQNDNNQYYILKFFSYLNEEHIPFQFSPISKKSQRSNFRLDFECERHNYFEYTSSRNIKSEKGDYIFSPTLDENLWQLVLFDLPEIENVRVWSDFSSFDLIVPNVTSAASIVKSSVYDLEQIQCFNSITIANFRSNVLVNNDEDNEYIWDVLNQNFSNFREKYVSNYVSDSVKIILISDDPNLNDFKQIIENICIQSSSDCSVLSFNQNLFKRKLNDLTNKASILIGNHITNLAPMVMMNNGTHVVDFSNKRYACNSWARKLAEKFDINYHSYFGNYNESNETCECYNFSKCYPELPEKVEIDDIDSIKNLLLKILI</sequence>
<evidence type="ECO:0000313" key="2">
    <source>
        <dbReference type="EMBL" id="KAK8885338.1"/>
    </source>
</evidence>
<gene>
    <name evidence="2" type="ORF">M9Y10_040784</name>
</gene>
<name>A0ABR2K2M9_9EUKA</name>
<keyword evidence="1" id="KW-0472">Membrane</keyword>
<keyword evidence="1" id="KW-1133">Transmembrane helix</keyword>
<evidence type="ECO:0000256" key="1">
    <source>
        <dbReference type="SAM" id="Phobius"/>
    </source>
</evidence>
<dbReference type="Proteomes" id="UP001470230">
    <property type="component" value="Unassembled WGS sequence"/>
</dbReference>
<keyword evidence="3" id="KW-1185">Reference proteome</keyword>
<reference evidence="2 3" key="1">
    <citation type="submission" date="2024-04" db="EMBL/GenBank/DDBJ databases">
        <title>Tritrichomonas musculus Genome.</title>
        <authorList>
            <person name="Alves-Ferreira E."/>
            <person name="Grigg M."/>
            <person name="Lorenzi H."/>
            <person name="Galac M."/>
        </authorList>
    </citation>
    <scope>NUCLEOTIDE SEQUENCE [LARGE SCALE GENOMIC DNA]</scope>
    <source>
        <strain evidence="2 3">EAF2021</strain>
    </source>
</reference>
<accession>A0ABR2K2M9</accession>
<organism evidence="2 3">
    <name type="scientific">Tritrichomonas musculus</name>
    <dbReference type="NCBI Taxonomy" id="1915356"/>
    <lineage>
        <taxon>Eukaryota</taxon>
        <taxon>Metamonada</taxon>
        <taxon>Parabasalia</taxon>
        <taxon>Tritrichomonadida</taxon>
        <taxon>Tritrichomonadidae</taxon>
        <taxon>Tritrichomonas</taxon>
    </lineage>
</organism>
<protein>
    <submittedName>
        <fullName evidence="2">Uncharacterized protein</fullName>
    </submittedName>
</protein>
<comment type="caution">
    <text evidence="2">The sequence shown here is derived from an EMBL/GenBank/DDBJ whole genome shotgun (WGS) entry which is preliminary data.</text>
</comment>
<keyword evidence="1" id="KW-0812">Transmembrane</keyword>
<dbReference type="EMBL" id="JAPFFF010000007">
    <property type="protein sequence ID" value="KAK8885338.1"/>
    <property type="molecule type" value="Genomic_DNA"/>
</dbReference>
<proteinExistence type="predicted"/>